<dbReference type="InParanoid" id="T1FN28"/>
<sequence>MPGFEKLSKGRDGNVDNFNPKEKTEDNLWVSILGEVLASSQNKLPTSKQLLVLGDNESGKTTLIAKGQGTEAKKGTALEYLYINVKDEYGEDQTRLGAWILDGDLHHRGLLKFALTEQSFEHCTVLLVASLEKPWDIMDVLQRWGEVLTTHVQRLKLDPNYRKERQDALYRHFQEYQEPEEGQPAPSQSRRGQSVSDISDVILLPLGDNILTENLGLPIVVVLTKSDAMTELEKNNDYQLEHWDFIQQHVRKFCLKFGASLFYTSSKENKNISLLFKYLNHLIYNFPFNEPACVVEKDSVFIPAGWDSEKKVSILYEGLTSMKHTDKFNDIIRAPLIRNQVQREVEVMADEEQLFLMKLQTQLTKQPVDSSAQRASPGRTTPTTANVLPTKVSPSRGTPTNLASPVTSQAKKPEARVSSATSDTGVLANFFNSLLSKKTADGKSGTDRQVSVDANQSAESTN</sequence>
<keyword evidence="5 11" id="KW-0493">Microtubule</keyword>
<keyword evidence="6 11" id="KW-0547">Nucleotide-binding</keyword>
<keyword evidence="8 11" id="KW-0243">Dynein</keyword>
<comment type="similarity">
    <text evidence="2 11">Belongs to the dynein light intermediate chain family.</text>
</comment>
<dbReference type="Proteomes" id="UP000015101">
    <property type="component" value="Unassembled WGS sequence"/>
</dbReference>
<dbReference type="GO" id="GO:0005868">
    <property type="term" value="C:cytoplasmic dynein complex"/>
    <property type="evidence" value="ECO:0000318"/>
    <property type="project" value="GO_Central"/>
</dbReference>
<feature type="compositionally biased region" description="Polar residues" evidence="12">
    <location>
        <begin position="447"/>
        <end position="462"/>
    </location>
</feature>
<evidence type="ECO:0000256" key="4">
    <source>
        <dbReference type="ARBA" id="ARBA00022490"/>
    </source>
</evidence>
<keyword evidence="15" id="KW-1185">Reference proteome</keyword>
<dbReference type="InterPro" id="IPR008467">
    <property type="entry name" value="Dynein1_light_intermed_chain"/>
</dbReference>
<gene>
    <name evidence="14" type="primary">20210227</name>
    <name evidence="13" type="ORF">HELRODRAFT_185640</name>
</gene>
<dbReference type="InterPro" id="IPR022780">
    <property type="entry name" value="Dynein_light_int_chain"/>
</dbReference>
<dbReference type="PANTHER" id="PTHR12688:SF0">
    <property type="entry name" value="DYNEIN LIGHT INTERMEDIATE CHAIN"/>
    <property type="match status" value="1"/>
</dbReference>
<dbReference type="GO" id="GO:0005524">
    <property type="term" value="F:ATP binding"/>
    <property type="evidence" value="ECO:0007669"/>
    <property type="project" value="UniProtKB-KW"/>
</dbReference>
<evidence type="ECO:0000313" key="15">
    <source>
        <dbReference type="Proteomes" id="UP000015101"/>
    </source>
</evidence>
<keyword evidence="7 11" id="KW-0067">ATP-binding</keyword>
<keyword evidence="9 11" id="KW-0505">Motor protein</keyword>
<dbReference type="GO" id="GO:0005874">
    <property type="term" value="C:microtubule"/>
    <property type="evidence" value="ECO:0007669"/>
    <property type="project" value="UniProtKB-KW"/>
</dbReference>
<dbReference type="HOGENOM" id="CLU_021937_2_0_1"/>
<evidence type="ECO:0000256" key="1">
    <source>
        <dbReference type="ARBA" id="ARBA00004245"/>
    </source>
</evidence>
<dbReference type="eggNOG" id="KOG3905">
    <property type="taxonomic scope" value="Eukaryota"/>
</dbReference>
<feature type="compositionally biased region" description="Polar residues" evidence="12">
    <location>
        <begin position="366"/>
        <end position="410"/>
    </location>
</feature>
<dbReference type="SUPFAM" id="SSF52540">
    <property type="entry name" value="P-loop containing nucleoside triphosphate hydrolases"/>
    <property type="match status" value="1"/>
</dbReference>
<dbReference type="AlphaFoldDB" id="T1FN28"/>
<dbReference type="CTD" id="20210227"/>
<evidence type="ECO:0000256" key="6">
    <source>
        <dbReference type="ARBA" id="ARBA00022741"/>
    </source>
</evidence>
<evidence type="ECO:0000313" key="13">
    <source>
        <dbReference type="EMBL" id="ESO03306.1"/>
    </source>
</evidence>
<protein>
    <recommendedName>
        <fullName evidence="11">Dynein light intermediate chain</fullName>
    </recommendedName>
</protein>
<evidence type="ECO:0000256" key="5">
    <source>
        <dbReference type="ARBA" id="ARBA00022701"/>
    </source>
</evidence>
<keyword evidence="3 11" id="KW-0813">Transport</keyword>
<evidence type="ECO:0000256" key="11">
    <source>
        <dbReference type="RuleBase" id="RU366047"/>
    </source>
</evidence>
<name>T1FN28_HELRO</name>
<dbReference type="OrthoDB" id="27603at2759"/>
<accession>T1FN28</accession>
<comment type="subunit">
    <text evidence="11">Homodimer. The cytoplasmic dynein 1 complex consists of two catalytic heavy chains (HCs) and a number of non-catalytic subunits presented by intermediate chains (ICs).</text>
</comment>
<dbReference type="EMBL" id="KB096633">
    <property type="protein sequence ID" value="ESO03306.1"/>
    <property type="molecule type" value="Genomic_DNA"/>
</dbReference>
<keyword evidence="4 11" id="KW-0963">Cytoplasm</keyword>
<evidence type="ECO:0000256" key="8">
    <source>
        <dbReference type="ARBA" id="ARBA00023017"/>
    </source>
</evidence>
<proteinExistence type="inferred from homology"/>
<dbReference type="GO" id="GO:0000226">
    <property type="term" value="P:microtubule cytoskeleton organization"/>
    <property type="evidence" value="ECO:0000318"/>
    <property type="project" value="GO_Central"/>
</dbReference>
<evidence type="ECO:0000256" key="3">
    <source>
        <dbReference type="ARBA" id="ARBA00022448"/>
    </source>
</evidence>
<dbReference type="PANTHER" id="PTHR12688">
    <property type="entry name" value="DYNEIN LIGHT INTERMEDIATE CHAIN"/>
    <property type="match status" value="1"/>
</dbReference>
<dbReference type="Gene3D" id="3.40.50.300">
    <property type="entry name" value="P-loop containing nucleotide triphosphate hydrolases"/>
    <property type="match status" value="1"/>
</dbReference>
<dbReference type="Pfam" id="PF05783">
    <property type="entry name" value="DLIC"/>
    <property type="match status" value="1"/>
</dbReference>
<dbReference type="EMBL" id="AMQM01004604">
    <property type="status" value="NOT_ANNOTATED_CDS"/>
    <property type="molecule type" value="Genomic_DNA"/>
</dbReference>
<reference evidence="14" key="3">
    <citation type="submission" date="2015-06" db="UniProtKB">
        <authorList>
            <consortium name="EnsemblMetazoa"/>
        </authorList>
    </citation>
    <scope>IDENTIFICATION</scope>
</reference>
<evidence type="ECO:0000256" key="2">
    <source>
        <dbReference type="ARBA" id="ARBA00006831"/>
    </source>
</evidence>
<reference evidence="15" key="1">
    <citation type="submission" date="2012-12" db="EMBL/GenBank/DDBJ databases">
        <authorList>
            <person name="Hellsten U."/>
            <person name="Grimwood J."/>
            <person name="Chapman J.A."/>
            <person name="Shapiro H."/>
            <person name="Aerts A."/>
            <person name="Otillar R.P."/>
            <person name="Terry A.Y."/>
            <person name="Boore J.L."/>
            <person name="Simakov O."/>
            <person name="Marletaz F."/>
            <person name="Cho S.-J."/>
            <person name="Edsinger-Gonzales E."/>
            <person name="Havlak P."/>
            <person name="Kuo D.-H."/>
            <person name="Larsson T."/>
            <person name="Lv J."/>
            <person name="Arendt D."/>
            <person name="Savage R."/>
            <person name="Osoegawa K."/>
            <person name="de Jong P."/>
            <person name="Lindberg D.R."/>
            <person name="Seaver E.C."/>
            <person name="Weisblat D.A."/>
            <person name="Putnam N.H."/>
            <person name="Grigoriev I.V."/>
            <person name="Rokhsar D.S."/>
        </authorList>
    </citation>
    <scope>NUCLEOTIDE SEQUENCE</scope>
</reference>
<dbReference type="STRING" id="6412.T1FN28"/>
<dbReference type="KEGG" id="hro:HELRODRAFT_185640"/>
<reference evidence="13 15" key="2">
    <citation type="journal article" date="2013" name="Nature">
        <title>Insights into bilaterian evolution from three spiralian genomes.</title>
        <authorList>
            <person name="Simakov O."/>
            <person name="Marletaz F."/>
            <person name="Cho S.J."/>
            <person name="Edsinger-Gonzales E."/>
            <person name="Havlak P."/>
            <person name="Hellsten U."/>
            <person name="Kuo D.H."/>
            <person name="Larsson T."/>
            <person name="Lv J."/>
            <person name="Arendt D."/>
            <person name="Savage R."/>
            <person name="Osoegawa K."/>
            <person name="de Jong P."/>
            <person name="Grimwood J."/>
            <person name="Chapman J.A."/>
            <person name="Shapiro H."/>
            <person name="Aerts A."/>
            <person name="Otillar R.P."/>
            <person name="Terry A.Y."/>
            <person name="Boore J.L."/>
            <person name="Grigoriev I.V."/>
            <person name="Lindberg D.R."/>
            <person name="Seaver E.C."/>
            <person name="Weisblat D.A."/>
            <person name="Putnam N.H."/>
            <person name="Rokhsar D.S."/>
        </authorList>
    </citation>
    <scope>NUCLEOTIDE SEQUENCE</scope>
</reference>
<evidence type="ECO:0000256" key="9">
    <source>
        <dbReference type="ARBA" id="ARBA00023175"/>
    </source>
</evidence>
<comment type="subcellular location">
    <subcellularLocation>
        <location evidence="1 11">Cytoplasm</location>
        <location evidence="1 11">Cytoskeleton</location>
    </subcellularLocation>
</comment>
<feature type="region of interest" description="Disordered" evidence="12">
    <location>
        <begin position="438"/>
        <end position="462"/>
    </location>
</feature>
<dbReference type="GeneID" id="20210227"/>
<dbReference type="EnsemblMetazoa" id="HelroT185640">
    <property type="protein sequence ID" value="HelroP185640"/>
    <property type="gene ID" value="HelroG185640"/>
</dbReference>
<organism evidence="14 15">
    <name type="scientific">Helobdella robusta</name>
    <name type="common">Californian leech</name>
    <dbReference type="NCBI Taxonomy" id="6412"/>
    <lineage>
        <taxon>Eukaryota</taxon>
        <taxon>Metazoa</taxon>
        <taxon>Spiralia</taxon>
        <taxon>Lophotrochozoa</taxon>
        <taxon>Annelida</taxon>
        <taxon>Clitellata</taxon>
        <taxon>Hirudinea</taxon>
        <taxon>Rhynchobdellida</taxon>
        <taxon>Glossiphoniidae</taxon>
        <taxon>Helobdella</taxon>
    </lineage>
</organism>
<evidence type="ECO:0000256" key="7">
    <source>
        <dbReference type="ARBA" id="ARBA00022840"/>
    </source>
</evidence>
<feature type="region of interest" description="Disordered" evidence="12">
    <location>
        <begin position="1"/>
        <end position="20"/>
    </location>
</feature>
<dbReference type="OMA" id="FKHNVID"/>
<evidence type="ECO:0000313" key="14">
    <source>
        <dbReference type="EnsemblMetazoa" id="HelroP185640"/>
    </source>
</evidence>
<dbReference type="GO" id="GO:0045504">
    <property type="term" value="F:dynein heavy chain binding"/>
    <property type="evidence" value="ECO:0000318"/>
    <property type="project" value="GO_Central"/>
</dbReference>
<evidence type="ECO:0000256" key="10">
    <source>
        <dbReference type="ARBA" id="ARBA00023212"/>
    </source>
</evidence>
<keyword evidence="10 11" id="KW-0206">Cytoskeleton</keyword>
<dbReference type="RefSeq" id="XP_009018454.1">
    <property type="nucleotide sequence ID" value="XM_009020206.1"/>
</dbReference>
<dbReference type="FunCoup" id="T1FN28">
    <property type="interactions" value="1708"/>
</dbReference>
<comment type="function">
    <text evidence="11">Acts as one of several non-catalytic accessory components of the cytoplasmic dynein 1 complex that are thought to be involved in linking dynein to cargos and to adapter proteins that regulate dynein function. Cytoplasmic dynein 1 acts as a motor for the intracellular retrograde motility of vesicles and organelles along microtubules. May play a role in binding dynein to membranous organelles or chromosomes.</text>
</comment>
<dbReference type="InterPro" id="IPR027417">
    <property type="entry name" value="P-loop_NTPase"/>
</dbReference>
<evidence type="ECO:0000256" key="12">
    <source>
        <dbReference type="SAM" id="MobiDB-lite"/>
    </source>
</evidence>
<dbReference type="GO" id="GO:0007018">
    <property type="term" value="P:microtubule-based movement"/>
    <property type="evidence" value="ECO:0000318"/>
    <property type="project" value="GO_Central"/>
</dbReference>
<feature type="region of interest" description="Disordered" evidence="12">
    <location>
        <begin position="366"/>
        <end position="423"/>
    </location>
</feature>